<accession>A0ABM8CWD7</accession>
<dbReference type="EMBL" id="AP026978">
    <property type="protein sequence ID" value="BDT99290.1"/>
    <property type="molecule type" value="Genomic_DNA"/>
</dbReference>
<proteinExistence type="predicted"/>
<protein>
    <submittedName>
        <fullName evidence="1">Uncharacterized protein</fullName>
    </submittedName>
</protein>
<keyword evidence="2" id="KW-1185">Reference proteome</keyword>
<dbReference type="Proteomes" id="UP001317870">
    <property type="component" value="Chromosome"/>
</dbReference>
<evidence type="ECO:0000313" key="1">
    <source>
        <dbReference type="EMBL" id="BDT99290.1"/>
    </source>
</evidence>
<organism evidence="1 2">
    <name type="scientific">Nocardia sputorum</name>
    <dbReference type="NCBI Taxonomy" id="2984338"/>
    <lineage>
        <taxon>Bacteria</taxon>
        <taxon>Bacillati</taxon>
        <taxon>Actinomycetota</taxon>
        <taxon>Actinomycetes</taxon>
        <taxon>Mycobacteriales</taxon>
        <taxon>Nocardiaceae</taxon>
        <taxon>Nocardia</taxon>
    </lineage>
</organism>
<evidence type="ECO:0000313" key="2">
    <source>
        <dbReference type="Proteomes" id="UP001317870"/>
    </source>
</evidence>
<dbReference type="RefSeq" id="WP_281879418.1">
    <property type="nucleotide sequence ID" value="NZ_AP026978.1"/>
</dbReference>
<name>A0ABM8CWD7_9NOCA</name>
<gene>
    <name evidence="1" type="ORF">IFM12276_23190</name>
</gene>
<sequence length="211" mass="23097">MIVDDYDMMASNNPLLPLIDLLPQARDICLHVVSAASRRRVACALRQCPGPARGHVDRRHSDAHPKDEGVLLADVRPRGVRRAGACWCHARVGASSSRSVSCPPCDPIRSERLVMKEPNVPAHLPRIVAERGDRAPVVAVGSVCIVVDPRSVDAAGRYTVAPADLQILALAALLARPGFTRRDEPVPDRLLTPEHITEMRCQSDAFEEIRF</sequence>
<reference evidence="1 2" key="1">
    <citation type="submission" date="2022-11" db="EMBL/GenBank/DDBJ databases">
        <title>Genome Sequencing of Nocardia sp. ON39_IFM12276 and assembly.</title>
        <authorList>
            <person name="Shimojima M."/>
            <person name="Toyokawa M."/>
            <person name="Uesaka K."/>
        </authorList>
    </citation>
    <scope>NUCLEOTIDE SEQUENCE [LARGE SCALE GENOMIC DNA]</scope>
    <source>
        <strain evidence="1 2">IFM 12276</strain>
    </source>
</reference>